<dbReference type="STRING" id="2010991.A0A3M2SG51"/>
<sequence>MASAEKDVLPATLEKLPAEVLLEICKLLCDHCSLERPATDLSNPSGIRTRSPLALHALSRTSRRLRSIARPILYHDVGGTVPFFEWFSNIAREPELAESVKTLQLGQVGRWEPSQALHAIHVSRGLGLDIHNDQFVTSTLRYPTELSLAITQVYDEVTMALCLNVETISLTITDCNSGLEATTLPHFANRLKSLGDAAQLKKLQHLTLCSYADDTFSIRNTAIRVILSAAPALRKLVLVGTSWIWSHHVGTSFHYYDFVPALRNLTTLELINSKIAYAWDGPEQDWNGREYRAFAKVIEMAENLKRFRYISCIKHDGIEHIPPAYLLKALRPRCETLETIEISTDDMTGHGDSNPIYTDLMVDRSNLEHFHNLHTLRLDETSFCEHFDFDDLETPEEIDWDCLHHMLPHTVKHLTIGTDCDLRTALSDIFCLGPEAADGNFPALESLHVILQYGPDNETVRPAVRREAAIVLDSLEEAFEGSGVRVSIDPNPRLCSEHGSDMEWETEDGSDDEGDTSSGSGDE</sequence>
<dbReference type="EMBL" id="NKUJ01000046">
    <property type="protein sequence ID" value="RMJ16511.1"/>
    <property type="molecule type" value="Genomic_DNA"/>
</dbReference>
<dbReference type="AlphaFoldDB" id="A0A3M2SG51"/>
<keyword evidence="3" id="KW-1185">Reference proteome</keyword>
<dbReference type="Proteomes" id="UP000277212">
    <property type="component" value="Unassembled WGS sequence"/>
</dbReference>
<organism evidence="2 3">
    <name type="scientific">Fusarium kuroshium</name>
    <dbReference type="NCBI Taxonomy" id="2010991"/>
    <lineage>
        <taxon>Eukaryota</taxon>
        <taxon>Fungi</taxon>
        <taxon>Dikarya</taxon>
        <taxon>Ascomycota</taxon>
        <taxon>Pezizomycotina</taxon>
        <taxon>Sordariomycetes</taxon>
        <taxon>Hypocreomycetidae</taxon>
        <taxon>Hypocreales</taxon>
        <taxon>Nectriaceae</taxon>
        <taxon>Fusarium</taxon>
        <taxon>Fusarium solani species complex</taxon>
    </lineage>
</organism>
<accession>A0A3M2SG51</accession>
<gene>
    <name evidence="2" type="ORF">CDV36_003844</name>
</gene>
<evidence type="ECO:0008006" key="4">
    <source>
        <dbReference type="Google" id="ProtNLM"/>
    </source>
</evidence>
<reference evidence="2 3" key="1">
    <citation type="submission" date="2017-06" db="EMBL/GenBank/DDBJ databases">
        <title>Comparative genomic analysis of Ambrosia Fusariam Clade fungi.</title>
        <authorList>
            <person name="Stajich J.E."/>
            <person name="Carrillo J."/>
            <person name="Kijimoto T."/>
            <person name="Eskalen A."/>
            <person name="O'Donnell K."/>
            <person name="Kasson M."/>
        </authorList>
    </citation>
    <scope>NUCLEOTIDE SEQUENCE [LARGE SCALE GENOMIC DNA]</scope>
    <source>
        <strain evidence="2">UCR3666</strain>
    </source>
</reference>
<dbReference type="Gene3D" id="3.80.10.10">
    <property type="entry name" value="Ribonuclease Inhibitor"/>
    <property type="match status" value="1"/>
</dbReference>
<feature type="region of interest" description="Disordered" evidence="1">
    <location>
        <begin position="489"/>
        <end position="523"/>
    </location>
</feature>
<feature type="compositionally biased region" description="Acidic residues" evidence="1">
    <location>
        <begin position="502"/>
        <end position="523"/>
    </location>
</feature>
<dbReference type="OrthoDB" id="2520703at2759"/>
<evidence type="ECO:0000313" key="3">
    <source>
        <dbReference type="Proteomes" id="UP000277212"/>
    </source>
</evidence>
<evidence type="ECO:0000313" key="2">
    <source>
        <dbReference type="EMBL" id="RMJ16511.1"/>
    </source>
</evidence>
<dbReference type="InterPro" id="IPR032675">
    <property type="entry name" value="LRR_dom_sf"/>
</dbReference>
<dbReference type="SUPFAM" id="SSF52047">
    <property type="entry name" value="RNI-like"/>
    <property type="match status" value="1"/>
</dbReference>
<name>A0A3M2SG51_9HYPO</name>
<proteinExistence type="predicted"/>
<comment type="caution">
    <text evidence="2">The sequence shown here is derived from an EMBL/GenBank/DDBJ whole genome shotgun (WGS) entry which is preliminary data.</text>
</comment>
<protein>
    <recommendedName>
        <fullName evidence="4">F-box domain-containing protein</fullName>
    </recommendedName>
</protein>
<evidence type="ECO:0000256" key="1">
    <source>
        <dbReference type="SAM" id="MobiDB-lite"/>
    </source>
</evidence>